<feature type="region of interest" description="Disordered" evidence="1">
    <location>
        <begin position="55"/>
        <end position="98"/>
    </location>
</feature>
<comment type="caution">
    <text evidence="2">The sequence shown here is derived from an EMBL/GenBank/DDBJ whole genome shotgun (WGS) entry which is preliminary data.</text>
</comment>
<gene>
    <name evidence="2" type="ORF">AKJ41_01280</name>
</gene>
<evidence type="ECO:0000256" key="1">
    <source>
        <dbReference type="SAM" id="MobiDB-lite"/>
    </source>
</evidence>
<evidence type="ECO:0000313" key="2">
    <source>
        <dbReference type="EMBL" id="KXB01499.1"/>
    </source>
</evidence>
<protein>
    <submittedName>
        <fullName evidence="2">Uncharacterized protein</fullName>
    </submittedName>
</protein>
<name>A0A133V4X6_9EURY</name>
<dbReference type="EMBL" id="LHXV01000010">
    <property type="protein sequence ID" value="KXB01499.1"/>
    <property type="molecule type" value="Genomic_DNA"/>
</dbReference>
<accession>A0A133V4X6</accession>
<feature type="region of interest" description="Disordered" evidence="1">
    <location>
        <begin position="1"/>
        <end position="24"/>
    </location>
</feature>
<dbReference type="Proteomes" id="UP000070344">
    <property type="component" value="Unassembled WGS sequence"/>
</dbReference>
<proteinExistence type="predicted"/>
<sequence length="98" mass="10441">MTGETRQPEAGPAPEAARRTRALRGRIGAGGRAFARPTCPGASQSCSRKFEEFASSATGKFEDREGSEGRAPEFARAPPPEVAAPANRRGVSVRPWED</sequence>
<reference evidence="2 3" key="1">
    <citation type="journal article" date="2016" name="Sci. Rep.">
        <title>Metabolic traits of an uncultured archaeal lineage -MSBL1- from brine pools of the Red Sea.</title>
        <authorList>
            <person name="Mwirichia R."/>
            <person name="Alam I."/>
            <person name="Rashid M."/>
            <person name="Vinu M."/>
            <person name="Ba-Alawi W."/>
            <person name="Anthony Kamau A."/>
            <person name="Kamanda Ngugi D."/>
            <person name="Goker M."/>
            <person name="Klenk H.P."/>
            <person name="Bajic V."/>
            <person name="Stingl U."/>
        </authorList>
    </citation>
    <scope>NUCLEOTIDE SEQUENCE [LARGE SCALE GENOMIC DNA]</scope>
    <source>
        <strain evidence="2">SCGC-AAA259O05</strain>
    </source>
</reference>
<organism evidence="2 3">
    <name type="scientific">candidate division MSBL1 archaeon SCGC-AAA259O05</name>
    <dbReference type="NCBI Taxonomy" id="1698271"/>
    <lineage>
        <taxon>Archaea</taxon>
        <taxon>Methanobacteriati</taxon>
        <taxon>Methanobacteriota</taxon>
        <taxon>candidate division MSBL1</taxon>
    </lineage>
</organism>
<keyword evidence="3" id="KW-1185">Reference proteome</keyword>
<dbReference type="AlphaFoldDB" id="A0A133V4X6"/>
<evidence type="ECO:0000313" key="3">
    <source>
        <dbReference type="Proteomes" id="UP000070344"/>
    </source>
</evidence>
<feature type="compositionally biased region" description="Basic and acidic residues" evidence="1">
    <location>
        <begin position="60"/>
        <end position="73"/>
    </location>
</feature>